<dbReference type="InterPro" id="IPR036736">
    <property type="entry name" value="ACP-like_sf"/>
</dbReference>
<evidence type="ECO:0000259" key="3">
    <source>
        <dbReference type="PROSITE" id="PS50075"/>
    </source>
</evidence>
<dbReference type="InterPro" id="IPR020806">
    <property type="entry name" value="PKS_PP-bd"/>
</dbReference>
<dbReference type="PROSITE" id="PS00455">
    <property type="entry name" value="AMP_BINDING"/>
    <property type="match status" value="1"/>
</dbReference>
<dbReference type="PANTHER" id="PTHR43439">
    <property type="entry name" value="PHENYLACETATE-COENZYME A LIGASE"/>
    <property type="match status" value="1"/>
</dbReference>
<dbReference type="OrthoDB" id="429813at2759"/>
<dbReference type="Gene3D" id="1.10.1200.10">
    <property type="entry name" value="ACP-like"/>
    <property type="match status" value="1"/>
</dbReference>
<dbReference type="InterPro" id="IPR036291">
    <property type="entry name" value="NAD(P)-bd_dom_sf"/>
</dbReference>
<dbReference type="InterPro" id="IPR020845">
    <property type="entry name" value="AMP-binding_CS"/>
</dbReference>
<evidence type="ECO:0000256" key="1">
    <source>
        <dbReference type="ARBA" id="ARBA00022450"/>
    </source>
</evidence>
<evidence type="ECO:0000256" key="2">
    <source>
        <dbReference type="ARBA" id="ARBA00022553"/>
    </source>
</evidence>
<dbReference type="InterPro" id="IPR013120">
    <property type="entry name" value="FAR_NAD-bd"/>
</dbReference>
<name>A0A165SHK8_9AGAM</name>
<protein>
    <submittedName>
        <fullName evidence="4">Acetyl-CoA synthetase-like protein</fullName>
    </submittedName>
</protein>
<organism evidence="4 5">
    <name type="scientific">Neolentinus lepideus HHB14362 ss-1</name>
    <dbReference type="NCBI Taxonomy" id="1314782"/>
    <lineage>
        <taxon>Eukaryota</taxon>
        <taxon>Fungi</taxon>
        <taxon>Dikarya</taxon>
        <taxon>Basidiomycota</taxon>
        <taxon>Agaricomycotina</taxon>
        <taxon>Agaricomycetes</taxon>
        <taxon>Gloeophyllales</taxon>
        <taxon>Gloeophyllaceae</taxon>
        <taxon>Neolentinus</taxon>
    </lineage>
</organism>
<sequence>MLPVEESYLTCTGGQARLLNDKNPHGFVSLNQVLQERAKTHPDTLIAGFPEHKVADEGASSNGSNWEVKKLTFASLLQASNAVASELVRQGTLQPREAQDGLKNRIVALLSPSCIDFIVFVFAAIRLGYGVLLVAPQNSAEAVRNLCLNTKCAHLFCHSMYMHLAFNAVVQRQDGTIADRDSVHIMSMPSRATWEACSSPEPPMLNTALNPFDEKDTIALVFHTSGSTGMPKPIYHTHRVWTEGLPCLPGDAAFTTTPLYHGGMPDFLRAMMSLTPLYLYSSLHPINVSNVVSAVSACSDVRAFLSVPYILKMLSESESGIRMLQAMHLVSTGGAPLPEETGDYLVSKGVCLVSRLGSSECGFLLSSARNCVTDKAWSWLRDYSHGLGLLWFEPAGDTGSYELIVDSAFPTLNVSNQPDGSFATGDLYAKHPTIPHAWRYAGRADDIIVMTNGKKISASAVENSLRASPIVCEALVFGSSRPFLGVLVLPAGVTATRESVLDVVHAVNSRNPSYAHIMDEMVIVLPPDSVFPRASKGTLLRPLAYQQYAETIERAYHTLEAGDASASNLLLLSGQDLVAYVRDATRLAVPEEISLWTDDDDLFVLGVTSVKAIELRSKLQQLVDRRIPSNVVYDYPSVKRLVKAIEDIRRGDATSADDDVFRLMRELVVKYGTFHDIQASQPDVSVDSCGSRVIVLTGATGALGAHLLIRYLRDGDSEVIALVRASGDAEAKDRVAQSLKRRGLSAFITGPGWMGVKCLAVRLGEANLGLTPDAYGMLKERATVIVHAAWDVNFVASLESFAPVHLAGLRNLIDLAAVSQRWASLVFCSSTAAVANDYTGQRPIEESLPRSENSATSLGYSRSKWVAEHICGRAYAVPLRGRIRIARIGQLCGDTQKGIWNESEAWPLLIASVKYTGCLPSLQEYPSWLPLDIAAEVIFDVSRDSRAVNSIPVYHVVNPNTQTSWTNILSYLVSAGLIFTTVSPTQWLGCLEEALSKEDDTRTRALLEFWHVAYADKTHSPKSQPVYDTSIAASTSKLLRDPPSLSVDLV</sequence>
<feature type="domain" description="Carrier" evidence="3">
    <location>
        <begin position="565"/>
        <end position="649"/>
    </location>
</feature>
<dbReference type="Gene3D" id="3.40.50.12780">
    <property type="entry name" value="N-terminal domain of ligase-like"/>
    <property type="match status" value="1"/>
</dbReference>
<dbReference type="SMART" id="SM00823">
    <property type="entry name" value="PKS_PP"/>
    <property type="match status" value="1"/>
</dbReference>
<dbReference type="PROSITE" id="PS50075">
    <property type="entry name" value="CARRIER"/>
    <property type="match status" value="1"/>
</dbReference>
<dbReference type="Pfam" id="PF00550">
    <property type="entry name" value="PP-binding"/>
    <property type="match status" value="1"/>
</dbReference>
<dbReference type="Pfam" id="PF23562">
    <property type="entry name" value="AMP-binding_C_3"/>
    <property type="match status" value="1"/>
</dbReference>
<dbReference type="SUPFAM" id="SSF51735">
    <property type="entry name" value="NAD(P)-binding Rossmann-fold domains"/>
    <property type="match status" value="1"/>
</dbReference>
<accession>A0A165SHK8</accession>
<dbReference type="EMBL" id="KV425573">
    <property type="protein sequence ID" value="KZT25172.1"/>
    <property type="molecule type" value="Genomic_DNA"/>
</dbReference>
<dbReference type="PANTHER" id="PTHR43439:SF2">
    <property type="entry name" value="ENZYME, PUTATIVE (JCVI)-RELATED"/>
    <property type="match status" value="1"/>
</dbReference>
<dbReference type="GO" id="GO:0031177">
    <property type="term" value="F:phosphopantetheine binding"/>
    <property type="evidence" value="ECO:0007669"/>
    <property type="project" value="InterPro"/>
</dbReference>
<dbReference type="Gene3D" id="3.40.50.720">
    <property type="entry name" value="NAD(P)-binding Rossmann-like Domain"/>
    <property type="match status" value="1"/>
</dbReference>
<keyword evidence="5" id="KW-1185">Reference proteome</keyword>
<dbReference type="InterPro" id="IPR000873">
    <property type="entry name" value="AMP-dep_synth/lig_dom"/>
</dbReference>
<dbReference type="InParanoid" id="A0A165SHK8"/>
<dbReference type="STRING" id="1314782.A0A165SHK8"/>
<dbReference type="Pfam" id="PF07993">
    <property type="entry name" value="NAD_binding_4"/>
    <property type="match status" value="1"/>
</dbReference>
<dbReference type="InterPro" id="IPR042099">
    <property type="entry name" value="ANL_N_sf"/>
</dbReference>
<dbReference type="SUPFAM" id="SSF56801">
    <property type="entry name" value="Acetyl-CoA synthetase-like"/>
    <property type="match status" value="1"/>
</dbReference>
<dbReference type="SUPFAM" id="SSF47336">
    <property type="entry name" value="ACP-like"/>
    <property type="match status" value="1"/>
</dbReference>
<dbReference type="Proteomes" id="UP000076761">
    <property type="component" value="Unassembled WGS sequence"/>
</dbReference>
<keyword evidence="2" id="KW-0597">Phosphoprotein</keyword>
<feature type="non-terminal residue" evidence="4">
    <location>
        <position position="1050"/>
    </location>
</feature>
<evidence type="ECO:0000313" key="4">
    <source>
        <dbReference type="EMBL" id="KZT25172.1"/>
    </source>
</evidence>
<dbReference type="AlphaFoldDB" id="A0A165SHK8"/>
<proteinExistence type="predicted"/>
<dbReference type="InterPro" id="IPR051414">
    <property type="entry name" value="Adenylate-forming_Reductase"/>
</dbReference>
<evidence type="ECO:0000313" key="5">
    <source>
        <dbReference type="Proteomes" id="UP000076761"/>
    </source>
</evidence>
<reference evidence="4 5" key="1">
    <citation type="journal article" date="2016" name="Mol. Biol. Evol.">
        <title>Comparative Genomics of Early-Diverging Mushroom-Forming Fungi Provides Insights into the Origins of Lignocellulose Decay Capabilities.</title>
        <authorList>
            <person name="Nagy L.G."/>
            <person name="Riley R."/>
            <person name="Tritt A."/>
            <person name="Adam C."/>
            <person name="Daum C."/>
            <person name="Floudas D."/>
            <person name="Sun H."/>
            <person name="Yadav J.S."/>
            <person name="Pangilinan J."/>
            <person name="Larsson K.H."/>
            <person name="Matsuura K."/>
            <person name="Barry K."/>
            <person name="Labutti K."/>
            <person name="Kuo R."/>
            <person name="Ohm R.A."/>
            <person name="Bhattacharya S.S."/>
            <person name="Shirouzu T."/>
            <person name="Yoshinaga Y."/>
            <person name="Martin F.M."/>
            <person name="Grigoriev I.V."/>
            <person name="Hibbett D.S."/>
        </authorList>
    </citation>
    <scope>NUCLEOTIDE SEQUENCE [LARGE SCALE GENOMIC DNA]</scope>
    <source>
        <strain evidence="4 5">HHB14362 ss-1</strain>
    </source>
</reference>
<gene>
    <name evidence="4" type="ORF">NEOLEDRAFT_1093031</name>
</gene>
<keyword evidence="1" id="KW-0596">Phosphopantetheine</keyword>
<dbReference type="Pfam" id="PF00501">
    <property type="entry name" value="AMP-binding"/>
    <property type="match status" value="1"/>
</dbReference>
<dbReference type="InterPro" id="IPR009081">
    <property type="entry name" value="PP-bd_ACP"/>
</dbReference>